<dbReference type="GO" id="GO:0016052">
    <property type="term" value="P:carbohydrate catabolic process"/>
    <property type="evidence" value="ECO:0007669"/>
    <property type="project" value="TreeGrafter"/>
</dbReference>
<dbReference type="InterPro" id="IPR002915">
    <property type="entry name" value="DeoC/FbaB/LacD_aldolase"/>
</dbReference>
<dbReference type="PANTHER" id="PTHR10889">
    <property type="entry name" value="DEOXYRIBOSE-PHOSPHATE ALDOLASE"/>
    <property type="match status" value="1"/>
</dbReference>
<evidence type="ECO:0000256" key="2">
    <source>
        <dbReference type="ARBA" id="ARBA00022490"/>
    </source>
</evidence>
<dbReference type="SUPFAM" id="SSF51569">
    <property type="entry name" value="Aldolase"/>
    <property type="match status" value="1"/>
</dbReference>
<keyword evidence="3 7" id="KW-0456">Lyase</keyword>
<dbReference type="Proteomes" id="UP000602076">
    <property type="component" value="Unassembled WGS sequence"/>
</dbReference>
<dbReference type="CDD" id="cd00959">
    <property type="entry name" value="DeoC"/>
    <property type="match status" value="1"/>
</dbReference>
<evidence type="ECO:0000256" key="3">
    <source>
        <dbReference type="ARBA" id="ARBA00023239"/>
    </source>
</evidence>
<dbReference type="PANTHER" id="PTHR10889:SF1">
    <property type="entry name" value="DEOXYRIBOSE-PHOSPHATE ALDOLASE"/>
    <property type="match status" value="1"/>
</dbReference>
<feature type="active site" description="Schiff-base intermediate with acetaldehyde" evidence="7">
    <location>
        <position position="152"/>
    </location>
</feature>
<dbReference type="GO" id="GO:0004139">
    <property type="term" value="F:deoxyribose-phosphate aldolase activity"/>
    <property type="evidence" value="ECO:0007669"/>
    <property type="project" value="UniProtKB-UniRule"/>
</dbReference>
<evidence type="ECO:0000256" key="4">
    <source>
        <dbReference type="ARBA" id="ARBA00023270"/>
    </source>
</evidence>
<gene>
    <name evidence="7 8" type="primary">deoC</name>
    <name evidence="8" type="ORF">IEO70_07840</name>
</gene>
<feature type="active site" description="Proton donor/acceptor" evidence="7">
    <location>
        <position position="89"/>
    </location>
</feature>
<evidence type="ECO:0000313" key="9">
    <source>
        <dbReference type="Proteomes" id="UP000602076"/>
    </source>
</evidence>
<organism evidence="8 9">
    <name type="scientific">Peribacillus faecalis</name>
    <dbReference type="NCBI Taxonomy" id="2772559"/>
    <lineage>
        <taxon>Bacteria</taxon>
        <taxon>Bacillati</taxon>
        <taxon>Bacillota</taxon>
        <taxon>Bacilli</taxon>
        <taxon>Bacillales</taxon>
        <taxon>Bacillaceae</taxon>
        <taxon>Peribacillus</taxon>
    </lineage>
</organism>
<protein>
    <recommendedName>
        <fullName evidence="7">Deoxyribose-phosphate aldolase</fullName>
        <shortName evidence="7">DERA</shortName>
        <ecNumber evidence="7">4.1.2.4</ecNumber>
    </recommendedName>
    <alternativeName>
        <fullName evidence="7">2-deoxy-D-ribose 5-phosphate aldolase</fullName>
    </alternativeName>
    <alternativeName>
        <fullName evidence="7">Phosphodeoxyriboaldolase</fullName>
        <shortName evidence="7">Deoxyriboaldolase</shortName>
    </alternativeName>
</protein>
<accession>A0A927CW60</accession>
<dbReference type="InterPro" id="IPR011343">
    <property type="entry name" value="DeoC"/>
</dbReference>
<keyword evidence="9" id="KW-1185">Reference proteome</keyword>
<dbReference type="PIRSF" id="PIRSF001357">
    <property type="entry name" value="DeoC"/>
    <property type="match status" value="1"/>
</dbReference>
<feature type="active site" description="Proton donor/acceptor" evidence="7">
    <location>
        <position position="181"/>
    </location>
</feature>
<dbReference type="Gene3D" id="3.20.20.70">
    <property type="entry name" value="Aldolase class I"/>
    <property type="match status" value="1"/>
</dbReference>
<reference evidence="8" key="1">
    <citation type="submission" date="2020-09" db="EMBL/GenBank/DDBJ databases">
        <title>Bacillus faecalis sp. nov., a moderately halophilic bacterium isolated from cow faeces.</title>
        <authorList>
            <person name="Jiang L."/>
            <person name="Lee J."/>
        </authorList>
    </citation>
    <scope>NUCLEOTIDE SEQUENCE</scope>
    <source>
        <strain evidence="8">AGMB 02131</strain>
    </source>
</reference>
<dbReference type="FunFam" id="3.20.20.70:FF:000044">
    <property type="entry name" value="Deoxyribose-phosphate aldolase"/>
    <property type="match status" value="1"/>
</dbReference>
<dbReference type="RefSeq" id="WP_190997819.1">
    <property type="nucleotide sequence ID" value="NZ_JACXSI010000015.1"/>
</dbReference>
<dbReference type="AlphaFoldDB" id="A0A927CW60"/>
<comment type="function">
    <text evidence="6 7">Catalyzes a reversible aldol reaction between acetaldehyde and D-glyceraldehyde 3-phosphate to generate 2-deoxy-D-ribose 5-phosphate.</text>
</comment>
<evidence type="ECO:0000256" key="5">
    <source>
        <dbReference type="ARBA" id="ARBA00048791"/>
    </source>
</evidence>
<evidence type="ECO:0000256" key="1">
    <source>
        <dbReference type="ARBA" id="ARBA00010936"/>
    </source>
</evidence>
<dbReference type="InterPro" id="IPR028581">
    <property type="entry name" value="DeoC_typeI"/>
</dbReference>
<dbReference type="GO" id="GO:0005737">
    <property type="term" value="C:cytoplasm"/>
    <property type="evidence" value="ECO:0007669"/>
    <property type="project" value="UniProtKB-SubCell"/>
</dbReference>
<comment type="catalytic activity">
    <reaction evidence="5 7">
        <text>2-deoxy-D-ribose 5-phosphate = D-glyceraldehyde 3-phosphate + acetaldehyde</text>
        <dbReference type="Rhea" id="RHEA:12821"/>
        <dbReference type="ChEBI" id="CHEBI:15343"/>
        <dbReference type="ChEBI" id="CHEBI:59776"/>
        <dbReference type="ChEBI" id="CHEBI:62877"/>
        <dbReference type="EC" id="4.1.2.4"/>
    </reaction>
</comment>
<sequence>MNYNKLIDYTILKADTTREGVQNVLEEALKHDYASVCINPYWVPLAADVLKGSDVKVCTVIGFPLGANTTNTKVFETKDAIANGAEEVDMVINIGELKAGKYDIVQKDIEAVVEAAKGKALVKVIIETCLLTKEEIEIVSKIVKNSGADFIKTSTGFSTGGATAEDVALMRKHVGENVGVKASGGVRTKELIEAMVEAGANRIGTSNGLY</sequence>
<dbReference type="HAMAP" id="MF_00114">
    <property type="entry name" value="DeoC_type1"/>
    <property type="match status" value="1"/>
</dbReference>
<dbReference type="InterPro" id="IPR013785">
    <property type="entry name" value="Aldolase_TIM"/>
</dbReference>
<comment type="similarity">
    <text evidence="1 7">Belongs to the DeoC/FbaB aldolase family. DeoC type 1 subfamily.</text>
</comment>
<name>A0A927CW60_9BACI</name>
<proteinExistence type="inferred from homology"/>
<evidence type="ECO:0000313" key="8">
    <source>
        <dbReference type="EMBL" id="MBD3108274.1"/>
    </source>
</evidence>
<comment type="pathway">
    <text evidence="7">Carbohydrate degradation; 2-deoxy-D-ribose 1-phosphate degradation; D-glyceraldehyde 3-phosphate and acetaldehyde from 2-deoxy-alpha-D-ribose 1-phosphate: step 2/2.</text>
</comment>
<comment type="subcellular location">
    <subcellularLocation>
        <location evidence="7">Cytoplasm</location>
    </subcellularLocation>
</comment>
<dbReference type="SMART" id="SM01133">
    <property type="entry name" value="DeoC"/>
    <property type="match status" value="1"/>
</dbReference>
<evidence type="ECO:0000256" key="6">
    <source>
        <dbReference type="ARBA" id="ARBA00056337"/>
    </source>
</evidence>
<dbReference type="EMBL" id="JACXSI010000015">
    <property type="protein sequence ID" value="MBD3108274.1"/>
    <property type="molecule type" value="Genomic_DNA"/>
</dbReference>
<dbReference type="Pfam" id="PF01791">
    <property type="entry name" value="DeoC"/>
    <property type="match status" value="1"/>
</dbReference>
<keyword evidence="4 7" id="KW-0704">Schiff base</keyword>
<dbReference type="NCBIfam" id="TIGR00126">
    <property type="entry name" value="deoC"/>
    <property type="match status" value="1"/>
</dbReference>
<evidence type="ECO:0000256" key="7">
    <source>
        <dbReference type="HAMAP-Rule" id="MF_00114"/>
    </source>
</evidence>
<dbReference type="GO" id="GO:0006018">
    <property type="term" value="P:2-deoxyribose 1-phosphate catabolic process"/>
    <property type="evidence" value="ECO:0007669"/>
    <property type="project" value="UniProtKB-UniRule"/>
</dbReference>
<dbReference type="GO" id="GO:0009264">
    <property type="term" value="P:deoxyribonucleotide catabolic process"/>
    <property type="evidence" value="ECO:0007669"/>
    <property type="project" value="UniProtKB-UniRule"/>
</dbReference>
<dbReference type="EC" id="4.1.2.4" evidence="7"/>
<keyword evidence="2 7" id="KW-0963">Cytoplasm</keyword>
<comment type="caution">
    <text evidence="8">The sequence shown here is derived from an EMBL/GenBank/DDBJ whole genome shotgun (WGS) entry which is preliminary data.</text>
</comment>